<dbReference type="GO" id="GO:0003677">
    <property type="term" value="F:DNA binding"/>
    <property type="evidence" value="ECO:0007669"/>
    <property type="project" value="UniProtKB-KW"/>
</dbReference>
<dbReference type="Pfam" id="PF12802">
    <property type="entry name" value="MarR_2"/>
    <property type="match status" value="1"/>
</dbReference>
<dbReference type="PANTHER" id="PTHR42756">
    <property type="entry name" value="TRANSCRIPTIONAL REGULATOR, MARR"/>
    <property type="match status" value="1"/>
</dbReference>
<evidence type="ECO:0000256" key="2">
    <source>
        <dbReference type="ARBA" id="ARBA00023125"/>
    </source>
</evidence>
<dbReference type="InterPro" id="IPR000835">
    <property type="entry name" value="HTH_MarR-typ"/>
</dbReference>
<dbReference type="AlphaFoldDB" id="A0A806KJK1"/>
<keyword evidence="2" id="KW-0238">DNA-binding</keyword>
<dbReference type="InterPro" id="IPR036388">
    <property type="entry name" value="WH-like_DNA-bd_sf"/>
</dbReference>
<evidence type="ECO:0000313" key="5">
    <source>
        <dbReference type="EMBL" id="AGS51620.1"/>
    </source>
</evidence>
<organism evidence="5">
    <name type="scientific">uncultured bacterium contig00017</name>
    <dbReference type="NCBI Taxonomy" id="1181508"/>
    <lineage>
        <taxon>Bacteria</taxon>
        <taxon>environmental samples</taxon>
    </lineage>
</organism>
<proteinExistence type="predicted"/>
<evidence type="ECO:0000256" key="3">
    <source>
        <dbReference type="ARBA" id="ARBA00023163"/>
    </source>
</evidence>
<dbReference type="SUPFAM" id="SSF46785">
    <property type="entry name" value="Winged helix' DNA-binding domain"/>
    <property type="match status" value="1"/>
</dbReference>
<evidence type="ECO:0000256" key="1">
    <source>
        <dbReference type="ARBA" id="ARBA00023015"/>
    </source>
</evidence>
<feature type="domain" description="HTH marR-type" evidence="4">
    <location>
        <begin position="1"/>
        <end position="135"/>
    </location>
</feature>
<reference evidence="5" key="1">
    <citation type="submission" date="2012-03" db="EMBL/GenBank/DDBJ databases">
        <title>Functional metagenomics reveals considerable lignocellulase gene clusters in the gut microbiome of a wood-feeding higher termite.</title>
        <authorList>
            <person name="Liu N."/>
        </authorList>
    </citation>
    <scope>NUCLEOTIDE SEQUENCE</scope>
</reference>
<dbReference type="InterPro" id="IPR036390">
    <property type="entry name" value="WH_DNA-bd_sf"/>
</dbReference>
<dbReference type="PROSITE" id="PS50995">
    <property type="entry name" value="HTH_MARR_2"/>
    <property type="match status" value="1"/>
</dbReference>
<keyword evidence="3" id="KW-0804">Transcription</keyword>
<dbReference type="EMBL" id="JQ844166">
    <property type="protein sequence ID" value="AGS51620.1"/>
    <property type="molecule type" value="Genomic_DNA"/>
</dbReference>
<sequence length="144" mass="16317">MDYTPLALEFMEKMQLLHKAKPKKNLDDALHGEAFVLHFLANADDEVLPGEIGQAMNVSSARIAQTLNNIEKKGFITRQIDPRDRRKIKVRLTQEGKAEAEKHHQKLVAWTTAILASLGEQDAKEYIRIMGRLAEIYAAHEISL</sequence>
<dbReference type="PANTHER" id="PTHR42756:SF1">
    <property type="entry name" value="TRANSCRIPTIONAL REPRESSOR OF EMRAB OPERON"/>
    <property type="match status" value="1"/>
</dbReference>
<dbReference type="SMART" id="SM00347">
    <property type="entry name" value="HTH_MARR"/>
    <property type="match status" value="1"/>
</dbReference>
<dbReference type="PRINTS" id="PR00598">
    <property type="entry name" value="HTHMARR"/>
</dbReference>
<accession>A0A806KJK1</accession>
<dbReference type="GO" id="GO:0003700">
    <property type="term" value="F:DNA-binding transcription factor activity"/>
    <property type="evidence" value="ECO:0007669"/>
    <property type="project" value="InterPro"/>
</dbReference>
<evidence type="ECO:0000259" key="4">
    <source>
        <dbReference type="PROSITE" id="PS50995"/>
    </source>
</evidence>
<name>A0A806KJK1_9BACT</name>
<keyword evidence="1" id="KW-0805">Transcription regulation</keyword>
<dbReference type="Gene3D" id="1.10.10.10">
    <property type="entry name" value="Winged helix-like DNA-binding domain superfamily/Winged helix DNA-binding domain"/>
    <property type="match status" value="1"/>
</dbReference>
<protein>
    <submittedName>
        <fullName evidence="5">Transcriptional regulator, MarR family</fullName>
    </submittedName>
</protein>